<organism evidence="3 4">
    <name type="scientific">Mycolicibacterium frederiksbergense</name>
    <dbReference type="NCBI Taxonomy" id="117567"/>
    <lineage>
        <taxon>Bacteria</taxon>
        <taxon>Bacillati</taxon>
        <taxon>Actinomycetota</taxon>
        <taxon>Actinomycetes</taxon>
        <taxon>Mycobacteriales</taxon>
        <taxon>Mycobacteriaceae</taxon>
        <taxon>Mycolicibacterium</taxon>
    </lineage>
</organism>
<sequence>MVGDSDAVTVLLGGDVMLGRGVDQILPHPGKPELREPYVHDARGYVRLAENANGPIRRPVDWCWPWGEVLAFLDDAGPDVRLINLETTVTADGHFADRKPVCYRMRPENLPALTALRPDVCALANNHILDFGYQGLTDTVAALAQAGIQAAGAGADLLTARRPAAVTVHDERRVLIGSVAMKSAGVPESWAAQWHRPGVWLIRDPSQRAAADDVAAQLLGRKRDGDVAIVSLHWGANWEYGIAPSDIAFAHRLIDAGVDIVHGHSSHHPRPIEIYRGKPILYGCGDVIDDYEGISGHEQFRAELRLLYLAATNPASGELISLQMIPLRVRRMRLERAAQADAEWLRKTIEHTSRRFGTHIALRSDGLLEVVPMRSDANTRVAPAGVGG</sequence>
<gene>
    <name evidence="3" type="ORF">M2272_002587</name>
</gene>
<feature type="domain" description="Capsule synthesis protein CapA" evidence="2">
    <location>
        <begin position="9"/>
        <end position="291"/>
    </location>
</feature>
<comment type="similarity">
    <text evidence="1">Belongs to the CapA family.</text>
</comment>
<protein>
    <submittedName>
        <fullName evidence="3">Poly-gamma-glutamate capsule biosynthesis protein CapA/YwtB (Metallophosphatase superfamily)</fullName>
    </submittedName>
</protein>
<dbReference type="CDD" id="cd07381">
    <property type="entry name" value="MPP_CapA"/>
    <property type="match status" value="1"/>
</dbReference>
<proteinExistence type="inferred from homology"/>
<keyword evidence="4" id="KW-1185">Reference proteome</keyword>
<evidence type="ECO:0000313" key="4">
    <source>
        <dbReference type="Proteomes" id="UP001160130"/>
    </source>
</evidence>
<evidence type="ECO:0000313" key="3">
    <source>
        <dbReference type="EMBL" id="MDH6195947.1"/>
    </source>
</evidence>
<comment type="caution">
    <text evidence="3">The sequence shown here is derived from an EMBL/GenBank/DDBJ whole genome shotgun (WGS) entry which is preliminary data.</text>
</comment>
<dbReference type="InterPro" id="IPR052169">
    <property type="entry name" value="CW_Biosynth-Accessory"/>
</dbReference>
<dbReference type="Proteomes" id="UP001160130">
    <property type="component" value="Unassembled WGS sequence"/>
</dbReference>
<evidence type="ECO:0000256" key="1">
    <source>
        <dbReference type="ARBA" id="ARBA00005662"/>
    </source>
</evidence>
<dbReference type="PANTHER" id="PTHR33393">
    <property type="entry name" value="POLYGLUTAMINE SYNTHESIS ACCESSORY PROTEIN RV0574C-RELATED"/>
    <property type="match status" value="1"/>
</dbReference>
<dbReference type="PANTHER" id="PTHR33393:SF11">
    <property type="entry name" value="POLYGLUTAMINE SYNTHESIS ACCESSORY PROTEIN RV0574C-RELATED"/>
    <property type="match status" value="1"/>
</dbReference>
<dbReference type="RefSeq" id="WP_280832548.1">
    <property type="nucleotide sequence ID" value="NZ_JARXVE010000003.1"/>
</dbReference>
<accession>A0ABT6L163</accession>
<dbReference type="SUPFAM" id="SSF56300">
    <property type="entry name" value="Metallo-dependent phosphatases"/>
    <property type="match status" value="1"/>
</dbReference>
<dbReference type="Gene3D" id="3.60.21.10">
    <property type="match status" value="1"/>
</dbReference>
<dbReference type="InterPro" id="IPR029052">
    <property type="entry name" value="Metallo-depent_PP-like"/>
</dbReference>
<dbReference type="Pfam" id="PF09587">
    <property type="entry name" value="PGA_cap"/>
    <property type="match status" value="1"/>
</dbReference>
<reference evidence="3 4" key="1">
    <citation type="submission" date="2023-04" db="EMBL/GenBank/DDBJ databases">
        <title>Forest soil microbial communities from Buena Vista Peninsula, Colon Province, Panama.</title>
        <authorList>
            <person name="Bouskill N."/>
        </authorList>
    </citation>
    <scope>NUCLEOTIDE SEQUENCE [LARGE SCALE GENOMIC DNA]</scope>
    <source>
        <strain evidence="3 4">AC80</strain>
    </source>
</reference>
<name>A0ABT6L163_9MYCO</name>
<evidence type="ECO:0000259" key="2">
    <source>
        <dbReference type="SMART" id="SM00854"/>
    </source>
</evidence>
<dbReference type="EMBL" id="JARXVE010000003">
    <property type="protein sequence ID" value="MDH6195947.1"/>
    <property type="molecule type" value="Genomic_DNA"/>
</dbReference>
<dbReference type="SMART" id="SM00854">
    <property type="entry name" value="PGA_cap"/>
    <property type="match status" value="1"/>
</dbReference>
<dbReference type="InterPro" id="IPR019079">
    <property type="entry name" value="Capsule_synth_CapA"/>
</dbReference>